<reference evidence="3" key="1">
    <citation type="submission" date="2016-10" db="EMBL/GenBank/DDBJ databases">
        <authorList>
            <person name="Varghese N."/>
            <person name="Submissions S."/>
        </authorList>
    </citation>
    <scope>NUCLEOTIDE SEQUENCE [LARGE SCALE GENOMIC DNA]</scope>
    <source>
        <strain evidence="3">CGMCC 1.7739</strain>
    </source>
</reference>
<organism evidence="2 3">
    <name type="scientific">Halopelagius inordinatus</name>
    <dbReference type="NCBI Taxonomy" id="553467"/>
    <lineage>
        <taxon>Archaea</taxon>
        <taxon>Methanobacteriati</taxon>
        <taxon>Methanobacteriota</taxon>
        <taxon>Stenosarchaea group</taxon>
        <taxon>Halobacteria</taxon>
        <taxon>Halobacteriales</taxon>
        <taxon>Haloferacaceae</taxon>
    </lineage>
</organism>
<dbReference type="InterPro" id="IPR055768">
    <property type="entry name" value="DUF7344"/>
</dbReference>
<dbReference type="Proteomes" id="UP000198876">
    <property type="component" value="Unassembled WGS sequence"/>
</dbReference>
<dbReference type="Pfam" id="PF24035">
    <property type="entry name" value="DUF7344"/>
    <property type="match status" value="1"/>
</dbReference>
<name>A0A1I2LBQ6_9EURY</name>
<evidence type="ECO:0000313" key="2">
    <source>
        <dbReference type="EMBL" id="SFF75899.1"/>
    </source>
</evidence>
<dbReference type="AlphaFoldDB" id="A0A1I2LBQ6"/>
<protein>
    <recommendedName>
        <fullName evidence="1">DUF7344 domain-containing protein</fullName>
    </recommendedName>
</protein>
<dbReference type="RefSeq" id="WP_092887043.1">
    <property type="nucleotide sequence ID" value="NZ_FOOQ01000001.1"/>
</dbReference>
<dbReference type="Gene3D" id="1.10.10.10">
    <property type="entry name" value="Winged helix-like DNA-binding domain superfamily/Winged helix DNA-binding domain"/>
    <property type="match status" value="1"/>
</dbReference>
<accession>A0A1I2LBQ6</accession>
<evidence type="ECO:0000259" key="1">
    <source>
        <dbReference type="Pfam" id="PF24035"/>
    </source>
</evidence>
<gene>
    <name evidence="2" type="ORF">SAMN04488063_0165</name>
</gene>
<dbReference type="EMBL" id="FOOQ01000001">
    <property type="protein sequence ID" value="SFF75899.1"/>
    <property type="molecule type" value="Genomic_DNA"/>
</dbReference>
<evidence type="ECO:0000313" key="3">
    <source>
        <dbReference type="Proteomes" id="UP000198876"/>
    </source>
</evidence>
<feature type="domain" description="DUF7344" evidence="1">
    <location>
        <begin position="21"/>
        <end position="98"/>
    </location>
</feature>
<keyword evidence="3" id="KW-1185">Reference proteome</keyword>
<sequence>MSKDQEEWISRPDDLQNAVYKALTHPHRRTVLRCVAARQSPVSVDRLASEVAAAEDGVTVAEVTDERRTAALVALVHLHLPELDRAGFVRWDREPGHVASTSLLAEIAATPVSGSVFDPFPAPSAGTG</sequence>
<proteinExistence type="predicted"/>
<dbReference type="InterPro" id="IPR036388">
    <property type="entry name" value="WH-like_DNA-bd_sf"/>
</dbReference>
<dbReference type="STRING" id="553467.SAMN04488063_0165"/>